<evidence type="ECO:0000256" key="1">
    <source>
        <dbReference type="SAM" id="MobiDB-lite"/>
    </source>
</evidence>
<dbReference type="EMBL" id="CAMXCT020002657">
    <property type="protein sequence ID" value="CAL1152982.1"/>
    <property type="molecule type" value="Genomic_DNA"/>
</dbReference>
<dbReference type="EMBL" id="CAMXCT010002657">
    <property type="protein sequence ID" value="CAI3999607.1"/>
    <property type="molecule type" value="Genomic_DNA"/>
</dbReference>
<evidence type="ECO:0000313" key="3">
    <source>
        <dbReference type="EMBL" id="CAL4786919.1"/>
    </source>
</evidence>
<feature type="region of interest" description="Disordered" evidence="1">
    <location>
        <begin position="1"/>
        <end position="194"/>
    </location>
</feature>
<gene>
    <name evidence="2" type="ORF">C1SCF055_LOCUS25791</name>
</gene>
<dbReference type="InterPro" id="IPR014998">
    <property type="entry name" value="DUF1848"/>
</dbReference>
<accession>A0A9P1G712</accession>
<comment type="caution">
    <text evidence="2">The sequence shown here is derived from an EMBL/GenBank/DDBJ whole genome shotgun (WGS) entry which is preliminary data.</text>
</comment>
<dbReference type="EMBL" id="CAMXCT030002657">
    <property type="protein sequence ID" value="CAL4786919.1"/>
    <property type="molecule type" value="Genomic_DNA"/>
</dbReference>
<dbReference type="OrthoDB" id="414397at2759"/>
<feature type="compositionally biased region" description="Basic and acidic residues" evidence="1">
    <location>
        <begin position="1"/>
        <end position="13"/>
    </location>
</feature>
<feature type="compositionally biased region" description="Low complexity" evidence="1">
    <location>
        <begin position="18"/>
        <end position="43"/>
    </location>
</feature>
<feature type="compositionally biased region" description="Basic and acidic residues" evidence="1">
    <location>
        <begin position="167"/>
        <end position="194"/>
    </location>
</feature>
<proteinExistence type="predicted"/>
<reference evidence="2" key="1">
    <citation type="submission" date="2022-10" db="EMBL/GenBank/DDBJ databases">
        <authorList>
            <person name="Chen Y."/>
            <person name="Dougan E. K."/>
            <person name="Chan C."/>
            <person name="Rhodes N."/>
            <person name="Thang M."/>
        </authorList>
    </citation>
    <scope>NUCLEOTIDE SEQUENCE</scope>
</reference>
<name>A0A9P1G712_9DINO</name>
<evidence type="ECO:0000313" key="2">
    <source>
        <dbReference type="EMBL" id="CAI3999607.1"/>
    </source>
</evidence>
<feature type="compositionally biased region" description="Basic and acidic residues" evidence="1">
    <location>
        <begin position="86"/>
        <end position="101"/>
    </location>
</feature>
<evidence type="ECO:0000313" key="4">
    <source>
        <dbReference type="Proteomes" id="UP001152797"/>
    </source>
</evidence>
<dbReference type="AlphaFoldDB" id="A0A9P1G712"/>
<reference evidence="3 4" key="2">
    <citation type="submission" date="2024-05" db="EMBL/GenBank/DDBJ databases">
        <authorList>
            <person name="Chen Y."/>
            <person name="Shah S."/>
            <person name="Dougan E. K."/>
            <person name="Thang M."/>
            <person name="Chan C."/>
        </authorList>
    </citation>
    <scope>NUCLEOTIDE SEQUENCE [LARGE SCALE GENOMIC DNA]</scope>
</reference>
<organism evidence="2">
    <name type="scientific">Cladocopium goreaui</name>
    <dbReference type="NCBI Taxonomy" id="2562237"/>
    <lineage>
        <taxon>Eukaryota</taxon>
        <taxon>Sar</taxon>
        <taxon>Alveolata</taxon>
        <taxon>Dinophyceae</taxon>
        <taxon>Suessiales</taxon>
        <taxon>Symbiodiniaceae</taxon>
        <taxon>Cladocopium</taxon>
    </lineage>
</organism>
<feature type="compositionally biased region" description="Basic residues" evidence="1">
    <location>
        <begin position="105"/>
        <end position="127"/>
    </location>
</feature>
<dbReference type="Pfam" id="PF08902">
    <property type="entry name" value="DUF1848"/>
    <property type="match status" value="1"/>
</dbReference>
<sequence>MADIEDLKLECRDIPSASDRGSSSDSDDSGSSSGSSSSSGSRRQGNKRRMRSRERQRKRAPPRKTCRHRSGSSSLERPPGNWRGRARSEDFRRSKSRDTPSPRRCSPRRCSPRRGSPRRRTPERHKRDRYDRRMPEDRHRFDDRRGFSRDRDLGYGRPRSPLRRRPRSDSPRRFRQRQRDVRDPPPSDKPRRFGMKVMEEDRHVAARNPPLIISCSRRTDVPWGFLRQYLNGFEDGFMYIASGPRKNPVVRAVCVQPYNPQTGKGVMCISWWSKNYKKWIQAWQKPDSVLHRYPVHLFNYTVNSENLALEPGVDTSLTERLGQLTFLVQTFGAHAVSPRFDPIVHYRNLVGGPIMDNMKDFETIVRHVGSLGVDHIVFSFCQAYPKSVRNMRLSGMELVTLNRAEQCAVLDKLMPIAHRYGVQMRCCGDKGIVGYPITKSETEGLVAAAQREEQKMQGANFPVIGQSRCVDARLADRIAREKGLNVFMSLAKDLRQRKDCECTRSTDIGQYTLQCPHGCVYCYANPLRRKGQNEPPQVTNQAPVVSHQQLPPPPMIPHMPAPQCAPTGYMPPHYMPSMPAVGVPGMPMPMPMPPPPGHPGAPAMAGGVPPPPPLPQPGANASEMMMNAYKLNWPAGLMTYASHDPGEVLAKMAECQTRP</sequence>
<feature type="compositionally biased region" description="Basic residues" evidence="1">
    <location>
        <begin position="44"/>
        <end position="70"/>
    </location>
</feature>
<keyword evidence="4" id="KW-1185">Reference proteome</keyword>
<dbReference type="Proteomes" id="UP001152797">
    <property type="component" value="Unassembled WGS sequence"/>
</dbReference>
<protein>
    <submittedName>
        <fullName evidence="3">DUF1848 domain-containing protein</fullName>
    </submittedName>
</protein>
<feature type="compositionally biased region" description="Basic and acidic residues" evidence="1">
    <location>
        <begin position="128"/>
        <end position="154"/>
    </location>
</feature>